<dbReference type="Proteomes" id="UP001362999">
    <property type="component" value="Unassembled WGS sequence"/>
</dbReference>
<dbReference type="PRINTS" id="PR00385">
    <property type="entry name" value="P450"/>
</dbReference>
<dbReference type="PRINTS" id="PR00463">
    <property type="entry name" value="EP450I"/>
</dbReference>
<dbReference type="GO" id="GO:0016020">
    <property type="term" value="C:membrane"/>
    <property type="evidence" value="ECO:0007669"/>
    <property type="project" value="UniProtKB-SubCell"/>
</dbReference>
<organism evidence="16 17">
    <name type="scientific">Favolaschia claudopus</name>
    <dbReference type="NCBI Taxonomy" id="2862362"/>
    <lineage>
        <taxon>Eukaryota</taxon>
        <taxon>Fungi</taxon>
        <taxon>Dikarya</taxon>
        <taxon>Basidiomycota</taxon>
        <taxon>Agaricomycotina</taxon>
        <taxon>Agaricomycetes</taxon>
        <taxon>Agaricomycetidae</taxon>
        <taxon>Agaricales</taxon>
        <taxon>Marasmiineae</taxon>
        <taxon>Mycenaceae</taxon>
        <taxon>Favolaschia</taxon>
    </lineage>
</organism>
<keyword evidence="11 14" id="KW-0503">Monooxygenase</keyword>
<accession>A0AAW0DQW3</accession>
<feature type="transmembrane region" description="Helical" evidence="15">
    <location>
        <begin position="224"/>
        <end position="242"/>
    </location>
</feature>
<evidence type="ECO:0000256" key="8">
    <source>
        <dbReference type="ARBA" id="ARBA00022989"/>
    </source>
</evidence>
<gene>
    <name evidence="16" type="ORF">R3P38DRAFT_2851991</name>
</gene>
<evidence type="ECO:0000256" key="2">
    <source>
        <dbReference type="ARBA" id="ARBA00004370"/>
    </source>
</evidence>
<dbReference type="PANTHER" id="PTHR24305">
    <property type="entry name" value="CYTOCHROME P450"/>
    <property type="match status" value="1"/>
</dbReference>
<evidence type="ECO:0000256" key="5">
    <source>
        <dbReference type="ARBA" id="ARBA00022617"/>
    </source>
</evidence>
<dbReference type="PANTHER" id="PTHR24305:SF166">
    <property type="entry name" value="CYTOCHROME P450 12A4, MITOCHONDRIAL-RELATED"/>
    <property type="match status" value="1"/>
</dbReference>
<keyword evidence="17" id="KW-1185">Reference proteome</keyword>
<evidence type="ECO:0000256" key="7">
    <source>
        <dbReference type="ARBA" id="ARBA00022723"/>
    </source>
</evidence>
<evidence type="ECO:0000256" key="3">
    <source>
        <dbReference type="ARBA" id="ARBA00004721"/>
    </source>
</evidence>
<keyword evidence="12 15" id="KW-0472">Membrane</keyword>
<comment type="pathway">
    <text evidence="3">Secondary metabolite biosynthesis; terpenoid biosynthesis.</text>
</comment>
<dbReference type="InterPro" id="IPR001128">
    <property type="entry name" value="Cyt_P450"/>
</dbReference>
<dbReference type="InterPro" id="IPR036396">
    <property type="entry name" value="Cyt_P450_sf"/>
</dbReference>
<dbReference type="GO" id="GO:0005506">
    <property type="term" value="F:iron ion binding"/>
    <property type="evidence" value="ECO:0007669"/>
    <property type="project" value="InterPro"/>
</dbReference>
<comment type="cofactor">
    <cofactor evidence="1 13">
        <name>heme</name>
        <dbReference type="ChEBI" id="CHEBI:30413"/>
    </cofactor>
</comment>
<keyword evidence="7 13" id="KW-0479">Metal-binding</keyword>
<dbReference type="PROSITE" id="PS00086">
    <property type="entry name" value="CYTOCHROME_P450"/>
    <property type="match status" value="1"/>
</dbReference>
<keyword evidence="10 13" id="KW-0408">Iron</keyword>
<dbReference type="GO" id="GO:0004497">
    <property type="term" value="F:monooxygenase activity"/>
    <property type="evidence" value="ECO:0007669"/>
    <property type="project" value="UniProtKB-KW"/>
</dbReference>
<dbReference type="EMBL" id="JAWWNJ010000006">
    <property type="protein sequence ID" value="KAK7053758.1"/>
    <property type="molecule type" value="Genomic_DNA"/>
</dbReference>
<dbReference type="Pfam" id="PF00067">
    <property type="entry name" value="p450"/>
    <property type="match status" value="1"/>
</dbReference>
<keyword evidence="9 14" id="KW-0560">Oxidoreductase</keyword>
<evidence type="ECO:0000256" key="9">
    <source>
        <dbReference type="ARBA" id="ARBA00023002"/>
    </source>
</evidence>
<evidence type="ECO:0000256" key="14">
    <source>
        <dbReference type="RuleBase" id="RU000461"/>
    </source>
</evidence>
<evidence type="ECO:0000256" key="6">
    <source>
        <dbReference type="ARBA" id="ARBA00022692"/>
    </source>
</evidence>
<proteinExistence type="inferred from homology"/>
<evidence type="ECO:0000313" key="17">
    <source>
        <dbReference type="Proteomes" id="UP001362999"/>
    </source>
</evidence>
<keyword evidence="5 13" id="KW-0349">Heme</keyword>
<protein>
    <submittedName>
        <fullName evidence="16">Cytochrome P450</fullName>
    </submittedName>
</protein>
<reference evidence="16 17" key="1">
    <citation type="journal article" date="2024" name="J Genomics">
        <title>Draft genome sequencing and assembly of Favolaschia claudopus CIRM-BRFM 2984 isolated from oak limbs.</title>
        <authorList>
            <person name="Navarro D."/>
            <person name="Drula E."/>
            <person name="Chaduli D."/>
            <person name="Cazenave R."/>
            <person name="Ahrendt S."/>
            <person name="Wang J."/>
            <person name="Lipzen A."/>
            <person name="Daum C."/>
            <person name="Barry K."/>
            <person name="Grigoriev I.V."/>
            <person name="Favel A."/>
            <person name="Rosso M.N."/>
            <person name="Martin F."/>
        </authorList>
    </citation>
    <scope>NUCLEOTIDE SEQUENCE [LARGE SCALE GENOMIC DNA]</scope>
    <source>
        <strain evidence="16 17">CIRM-BRFM 2984</strain>
    </source>
</reference>
<comment type="similarity">
    <text evidence="4 14">Belongs to the cytochrome P450 family.</text>
</comment>
<dbReference type="InterPro" id="IPR002401">
    <property type="entry name" value="Cyt_P450_E_grp-I"/>
</dbReference>
<evidence type="ECO:0000313" key="16">
    <source>
        <dbReference type="EMBL" id="KAK7053758.1"/>
    </source>
</evidence>
<dbReference type="CDD" id="cd11069">
    <property type="entry name" value="CYP_FUM15-like"/>
    <property type="match status" value="1"/>
</dbReference>
<dbReference type="GO" id="GO:0020037">
    <property type="term" value="F:heme binding"/>
    <property type="evidence" value="ECO:0007669"/>
    <property type="project" value="InterPro"/>
</dbReference>
<evidence type="ECO:0000256" key="11">
    <source>
        <dbReference type="ARBA" id="ARBA00023033"/>
    </source>
</evidence>
<evidence type="ECO:0000256" key="12">
    <source>
        <dbReference type="ARBA" id="ARBA00023136"/>
    </source>
</evidence>
<evidence type="ECO:0000256" key="15">
    <source>
        <dbReference type="SAM" id="Phobius"/>
    </source>
</evidence>
<dbReference type="InterPro" id="IPR017972">
    <property type="entry name" value="Cyt_P450_CS"/>
</dbReference>
<comment type="caution">
    <text evidence="16">The sequence shown here is derived from an EMBL/GenBank/DDBJ whole genome shotgun (WGS) entry which is preliminary data.</text>
</comment>
<feature type="binding site" description="axial binding residue" evidence="13">
    <location>
        <position position="474"/>
    </location>
    <ligand>
        <name>heme</name>
        <dbReference type="ChEBI" id="CHEBI:30413"/>
    </ligand>
    <ligandPart>
        <name>Fe</name>
        <dbReference type="ChEBI" id="CHEBI:18248"/>
    </ligandPart>
</feature>
<evidence type="ECO:0000256" key="4">
    <source>
        <dbReference type="ARBA" id="ARBA00010617"/>
    </source>
</evidence>
<evidence type="ECO:0000256" key="13">
    <source>
        <dbReference type="PIRSR" id="PIRSR602401-1"/>
    </source>
</evidence>
<dbReference type="SUPFAM" id="SSF48264">
    <property type="entry name" value="Cytochrome P450"/>
    <property type="match status" value="1"/>
</dbReference>
<evidence type="ECO:0000256" key="10">
    <source>
        <dbReference type="ARBA" id="ARBA00023004"/>
    </source>
</evidence>
<sequence length="536" mass="60406">MSTTKLGIWGVSSLVLIWVSTKLLSSVWPGRTRTTRLQGPPSPNPILGLVLYALKSKDISIDYERWAALYGGAFEMPLAFGGKQIILTDPKALIHCYTTERAVYVRNTSERQFIAEMFGRGVLWAEGDTHKRQRKALTPAFSNAAIRRLTSVFYDSAYKLKGFWDEKLETSPEGVVIEVQQWMNRVALDSIGIAGFSHDFQYLEGKESPVTEAFHSLELTDTSFFSSFIFIIAFLFPPLLKIPTHRIRLMRTLRFSLNEIAQRLLDNTRREKERGITEENSDKSVIGLLMKAEHTDAELYMSQEEVVVSMNVLLLAGYETTSVSLTWALIELAKHPEYQDKLRSELRARFGSADPTWDQLTSTTELPLLDAISLEVLRLHPALQMTPRMASQDDVIPLGTPILTPSGETISSIVVAKGTVIVEPIRAINRSEAMWGPDAKEFKPERWFSDITTTANQLQGYRHLLTFHDGPRTCLGKAFALAEFKAVLSVLIRNYVFEFPNGPDTQIEHHVAIVPRPKVAGEKGTRVPLRVKRLQD</sequence>
<dbReference type="Gene3D" id="1.10.630.10">
    <property type="entry name" value="Cytochrome P450"/>
    <property type="match status" value="1"/>
</dbReference>
<dbReference type="InterPro" id="IPR050121">
    <property type="entry name" value="Cytochrome_P450_monoxygenase"/>
</dbReference>
<evidence type="ECO:0000256" key="1">
    <source>
        <dbReference type="ARBA" id="ARBA00001971"/>
    </source>
</evidence>
<keyword evidence="6 15" id="KW-0812">Transmembrane</keyword>
<keyword evidence="8 15" id="KW-1133">Transmembrane helix</keyword>
<dbReference type="AlphaFoldDB" id="A0AAW0DQW3"/>
<name>A0AAW0DQW3_9AGAR</name>
<comment type="subcellular location">
    <subcellularLocation>
        <location evidence="2">Membrane</location>
    </subcellularLocation>
</comment>
<dbReference type="GO" id="GO:0016705">
    <property type="term" value="F:oxidoreductase activity, acting on paired donors, with incorporation or reduction of molecular oxygen"/>
    <property type="evidence" value="ECO:0007669"/>
    <property type="project" value="InterPro"/>
</dbReference>